<dbReference type="PANTHER" id="PTHR30383:SF2">
    <property type="entry name" value="CELLULOSE-BINDING PROTEIN"/>
    <property type="match status" value="1"/>
</dbReference>
<dbReference type="GO" id="GO:0004622">
    <property type="term" value="F:phosphatidylcholine lysophospholipase activity"/>
    <property type="evidence" value="ECO:0007669"/>
    <property type="project" value="TreeGrafter"/>
</dbReference>
<dbReference type="AlphaFoldDB" id="A0A7K2IQ80"/>
<gene>
    <name evidence="5" type="ORF">GTW20_06605</name>
</gene>
<dbReference type="CDD" id="cd00063">
    <property type="entry name" value="FN3"/>
    <property type="match status" value="1"/>
</dbReference>
<dbReference type="Gene3D" id="3.40.50.1110">
    <property type="entry name" value="SGNH hydrolase"/>
    <property type="match status" value="1"/>
</dbReference>
<evidence type="ECO:0000313" key="6">
    <source>
        <dbReference type="Proteomes" id="UP000467124"/>
    </source>
</evidence>
<name>A0A7K2IQ80_9ACTN</name>
<feature type="region of interest" description="Disordered" evidence="3">
    <location>
        <begin position="1"/>
        <end position="46"/>
    </location>
</feature>
<evidence type="ECO:0000256" key="3">
    <source>
        <dbReference type="SAM" id="MobiDB-lite"/>
    </source>
</evidence>
<feature type="region of interest" description="Disordered" evidence="3">
    <location>
        <begin position="343"/>
        <end position="368"/>
    </location>
</feature>
<dbReference type="PROSITE" id="PS50853">
    <property type="entry name" value="FN3"/>
    <property type="match status" value="1"/>
</dbReference>
<organism evidence="5 6">
    <name type="scientific">Nocardiopsis alba</name>
    <dbReference type="NCBI Taxonomy" id="53437"/>
    <lineage>
        <taxon>Bacteria</taxon>
        <taxon>Bacillati</taxon>
        <taxon>Actinomycetota</taxon>
        <taxon>Actinomycetes</taxon>
        <taxon>Streptosporangiales</taxon>
        <taxon>Nocardiopsidaceae</taxon>
        <taxon>Nocardiopsis</taxon>
    </lineage>
</organism>
<dbReference type="InterPro" id="IPR051532">
    <property type="entry name" value="Ester_Hydrolysis_Enzymes"/>
</dbReference>
<feature type="domain" description="Fibronectin type-III" evidence="4">
    <location>
        <begin position="357"/>
        <end position="452"/>
    </location>
</feature>
<evidence type="ECO:0000259" key="4">
    <source>
        <dbReference type="PROSITE" id="PS50853"/>
    </source>
</evidence>
<protein>
    <submittedName>
        <fullName evidence="5">GDSL family lipase</fullName>
    </submittedName>
</protein>
<dbReference type="GO" id="GO:0016798">
    <property type="term" value="F:hydrolase activity, acting on glycosyl bonds"/>
    <property type="evidence" value="ECO:0007669"/>
    <property type="project" value="UniProtKB-KW"/>
</dbReference>
<keyword evidence="1" id="KW-0326">Glycosidase</keyword>
<comment type="caution">
    <text evidence="5">The sequence shown here is derived from an EMBL/GenBank/DDBJ whole genome shotgun (WGS) entry which is preliminary data.</text>
</comment>
<keyword evidence="2" id="KW-0119">Carbohydrate metabolism</keyword>
<dbReference type="SMART" id="SM00060">
    <property type="entry name" value="FN3"/>
    <property type="match status" value="1"/>
</dbReference>
<evidence type="ECO:0000256" key="1">
    <source>
        <dbReference type="ARBA" id="ARBA00023295"/>
    </source>
</evidence>
<dbReference type="RefSeq" id="WP_161110541.1">
    <property type="nucleotide sequence ID" value="NZ_WWHY01000001.1"/>
</dbReference>
<dbReference type="InterPro" id="IPR013783">
    <property type="entry name" value="Ig-like_fold"/>
</dbReference>
<feature type="compositionally biased region" description="Gly residues" evidence="3">
    <location>
        <begin position="1"/>
        <end position="10"/>
    </location>
</feature>
<keyword evidence="2" id="KW-0624">Polysaccharide degradation</keyword>
<dbReference type="InterPro" id="IPR036514">
    <property type="entry name" value="SGNH_hydro_sf"/>
</dbReference>
<feature type="region of interest" description="Disordered" evidence="3">
    <location>
        <begin position="442"/>
        <end position="461"/>
    </location>
</feature>
<dbReference type="PANTHER" id="PTHR30383">
    <property type="entry name" value="THIOESTERASE 1/PROTEASE 1/LYSOPHOSPHOLIPASE L1"/>
    <property type="match status" value="1"/>
</dbReference>
<evidence type="ECO:0000256" key="2">
    <source>
        <dbReference type="ARBA" id="ARBA00023326"/>
    </source>
</evidence>
<feature type="region of interest" description="Disordered" evidence="3">
    <location>
        <begin position="498"/>
        <end position="589"/>
    </location>
</feature>
<dbReference type="InterPro" id="IPR013830">
    <property type="entry name" value="SGNH_hydro"/>
</dbReference>
<sequence length="617" mass="67101">MAIAGGGGERWGTVRDPEADATPEDEVVADEVTGSESSPRRPRPLDLDALRDRLRELNSRVHPRLRRLWTPGDSRFEPGPLGLLGMMLAAMAITLLVIRSGAGAVGGDGLGPEEPVAVPGPPDGELRIMLVGDSATQGSAGDRTWRYHLWSHLREQGVDFDFVGPRDDVYSLDDEEFGDQGYAIPDFDTDHAARWGATARELSEGIAMTAAEHDPQYLLVLAGTEDILEGGGADHALEGIAEIVSTVRVVVDEARFVVGELPKVDGTDEDDRVNAEIDRFNAGLVDLSEQLSSSGSPMIVARTAEDYAPAYDNWDATHPNARGELKIAAAFADALAGPLSVGEEGFPRPLPDLPLGPLTAPEPESEETEDGLLLSWEAVPGATDYRVVQRRLEPEPDDPFVLPIEVERDDDERSILVDSLFSGARYEFTVRTYRGRDEGAASEPLRLTWDDDPPPGPTGLRVEESGTVAVWDEVDEAGHYEVWVRRLECVPLDRFRRPIGWPRTLDDERPEGEAPQEPVPSPSATPEPPRPDPPPPVTEPPPTPPAPPVRPDPDPGRSCFPRDDRGPEDGEGWRSLGSQGDTTRWPVSVPGPVEIVVRSHRDHVEGGFSDVLVLAER</sequence>
<dbReference type="SUPFAM" id="SSF49265">
    <property type="entry name" value="Fibronectin type III"/>
    <property type="match status" value="1"/>
</dbReference>
<keyword evidence="1" id="KW-0378">Hydrolase</keyword>
<dbReference type="SUPFAM" id="SSF52266">
    <property type="entry name" value="SGNH hydrolase"/>
    <property type="match status" value="1"/>
</dbReference>
<reference evidence="5 6" key="1">
    <citation type="journal article" date="2019" name="Nat. Commun.">
        <title>The antimicrobial potential of Streptomyces from insect microbiomes.</title>
        <authorList>
            <person name="Chevrette M.G."/>
            <person name="Carlson C.M."/>
            <person name="Ortega H.E."/>
            <person name="Thomas C."/>
            <person name="Ananiev G.E."/>
            <person name="Barns K.J."/>
            <person name="Book A.J."/>
            <person name="Cagnazzo J."/>
            <person name="Carlos C."/>
            <person name="Flanigan W."/>
            <person name="Grubbs K.J."/>
            <person name="Horn H.A."/>
            <person name="Hoffmann F.M."/>
            <person name="Klassen J.L."/>
            <person name="Knack J.J."/>
            <person name="Lewin G.R."/>
            <person name="McDonald B.R."/>
            <person name="Muller L."/>
            <person name="Melo W.G.P."/>
            <person name="Pinto-Tomas A.A."/>
            <person name="Schmitz A."/>
            <person name="Wendt-Pienkowski E."/>
            <person name="Wildman S."/>
            <person name="Zhao M."/>
            <person name="Zhang F."/>
            <person name="Bugni T.S."/>
            <person name="Andes D.R."/>
            <person name="Pupo M.T."/>
            <person name="Currie C.R."/>
        </authorList>
    </citation>
    <scope>NUCLEOTIDE SEQUENCE [LARGE SCALE GENOMIC DNA]</scope>
    <source>
        <strain evidence="5 6">SID5840</strain>
    </source>
</reference>
<evidence type="ECO:0000313" key="5">
    <source>
        <dbReference type="EMBL" id="MYR31954.1"/>
    </source>
</evidence>
<dbReference type="InterPro" id="IPR003961">
    <property type="entry name" value="FN3_dom"/>
</dbReference>
<dbReference type="Proteomes" id="UP000467124">
    <property type="component" value="Unassembled WGS sequence"/>
</dbReference>
<dbReference type="GO" id="GO:0000272">
    <property type="term" value="P:polysaccharide catabolic process"/>
    <property type="evidence" value="ECO:0007669"/>
    <property type="project" value="UniProtKB-KW"/>
</dbReference>
<dbReference type="EMBL" id="WWHY01000001">
    <property type="protein sequence ID" value="MYR31954.1"/>
    <property type="molecule type" value="Genomic_DNA"/>
</dbReference>
<proteinExistence type="predicted"/>
<dbReference type="InterPro" id="IPR036116">
    <property type="entry name" value="FN3_sf"/>
</dbReference>
<feature type="compositionally biased region" description="Pro residues" evidence="3">
    <location>
        <begin position="517"/>
        <end position="550"/>
    </location>
</feature>
<dbReference type="Pfam" id="PF13472">
    <property type="entry name" value="Lipase_GDSL_2"/>
    <property type="match status" value="1"/>
</dbReference>
<accession>A0A7K2IQ80</accession>
<dbReference type="Gene3D" id="2.60.40.10">
    <property type="entry name" value="Immunoglobulins"/>
    <property type="match status" value="1"/>
</dbReference>
<feature type="compositionally biased region" description="Acidic residues" evidence="3">
    <location>
        <begin position="19"/>
        <end position="29"/>
    </location>
</feature>
<feature type="compositionally biased region" description="Basic and acidic residues" evidence="3">
    <location>
        <begin position="551"/>
        <end position="572"/>
    </location>
</feature>